<evidence type="ECO:0000313" key="1">
    <source>
        <dbReference type="EMBL" id="TVT98444.1"/>
    </source>
</evidence>
<evidence type="ECO:0000313" key="2">
    <source>
        <dbReference type="Proteomes" id="UP000324897"/>
    </source>
</evidence>
<organism evidence="1 2">
    <name type="scientific">Eragrostis curvula</name>
    <name type="common">weeping love grass</name>
    <dbReference type="NCBI Taxonomy" id="38414"/>
    <lineage>
        <taxon>Eukaryota</taxon>
        <taxon>Viridiplantae</taxon>
        <taxon>Streptophyta</taxon>
        <taxon>Embryophyta</taxon>
        <taxon>Tracheophyta</taxon>
        <taxon>Spermatophyta</taxon>
        <taxon>Magnoliopsida</taxon>
        <taxon>Liliopsida</taxon>
        <taxon>Poales</taxon>
        <taxon>Poaceae</taxon>
        <taxon>PACMAD clade</taxon>
        <taxon>Chloridoideae</taxon>
        <taxon>Eragrostideae</taxon>
        <taxon>Eragrostidinae</taxon>
        <taxon>Eragrostis</taxon>
    </lineage>
</organism>
<feature type="non-terminal residue" evidence="1">
    <location>
        <position position="1"/>
    </location>
</feature>
<gene>
    <name evidence="1" type="ORF">EJB05_56250</name>
</gene>
<accession>A0A5J9SGM3</accession>
<name>A0A5J9SGM3_9POAL</name>
<dbReference type="Proteomes" id="UP000324897">
    <property type="component" value="Unassembled WGS sequence"/>
</dbReference>
<dbReference type="EMBL" id="RWGY01000858">
    <property type="protein sequence ID" value="TVT98444.1"/>
    <property type="molecule type" value="Genomic_DNA"/>
</dbReference>
<reference evidence="1 2" key="1">
    <citation type="journal article" date="2019" name="Sci. Rep.">
        <title>A high-quality genome of Eragrostis curvula grass provides insights into Poaceae evolution and supports new strategies to enhance forage quality.</title>
        <authorList>
            <person name="Carballo J."/>
            <person name="Santos B.A.C.M."/>
            <person name="Zappacosta D."/>
            <person name="Garbus I."/>
            <person name="Selva J.P."/>
            <person name="Gallo C.A."/>
            <person name="Diaz A."/>
            <person name="Albertini E."/>
            <person name="Caccamo M."/>
            <person name="Echenique V."/>
        </authorList>
    </citation>
    <scope>NUCLEOTIDE SEQUENCE [LARGE SCALE GENOMIC DNA]</scope>
    <source>
        <strain evidence="2">cv. Victoria</strain>
        <tissue evidence="1">Leaf</tissue>
    </source>
</reference>
<dbReference type="Gramene" id="TVT98444">
    <property type="protein sequence ID" value="TVT98444"/>
    <property type="gene ID" value="EJB05_56250"/>
</dbReference>
<proteinExistence type="predicted"/>
<sequence>MAAAARVEGLGRSGVAARALKGGEARDGVGLGRAGPTRWRAAWNRTAEAESGTGTKADVSAPAISRFQHQQSQDIEFMEPVDDVYVLCDPNDLDLEDYEFGNQEGE</sequence>
<dbReference type="AlphaFoldDB" id="A0A5J9SGM3"/>
<keyword evidence="2" id="KW-1185">Reference proteome</keyword>
<comment type="caution">
    <text evidence="1">The sequence shown here is derived from an EMBL/GenBank/DDBJ whole genome shotgun (WGS) entry which is preliminary data.</text>
</comment>
<protein>
    <submittedName>
        <fullName evidence="1">Uncharacterized protein</fullName>
    </submittedName>
</protein>